<dbReference type="PANTHER" id="PTHR43861:SF1">
    <property type="entry name" value="TRANS-ACONITATE 2-METHYLTRANSFERASE"/>
    <property type="match status" value="1"/>
</dbReference>
<dbReference type="InterPro" id="IPR029063">
    <property type="entry name" value="SAM-dependent_MTases_sf"/>
</dbReference>
<evidence type="ECO:0000313" key="2">
    <source>
        <dbReference type="EMBL" id="KAJ7644351.1"/>
    </source>
</evidence>
<dbReference type="Gene3D" id="3.40.50.150">
    <property type="entry name" value="Vaccinia Virus protein VP39"/>
    <property type="match status" value="1"/>
</dbReference>
<feature type="non-terminal residue" evidence="2">
    <location>
        <position position="1"/>
    </location>
</feature>
<dbReference type="EMBL" id="JARKIF010000003">
    <property type="protein sequence ID" value="KAJ7644351.1"/>
    <property type="molecule type" value="Genomic_DNA"/>
</dbReference>
<protein>
    <submittedName>
        <fullName evidence="2">S-adenosyl-L-methionine-dependent methyltransferase</fullName>
    </submittedName>
</protein>
<name>A0AAD7CDK1_9AGAR</name>
<accession>A0AAD7CDK1</accession>
<dbReference type="InterPro" id="IPR013216">
    <property type="entry name" value="Methyltransf_11"/>
</dbReference>
<feature type="domain" description="Methyltransferase type 11" evidence="1">
    <location>
        <begin position="47"/>
        <end position="144"/>
    </location>
</feature>
<dbReference type="GO" id="GO:0032259">
    <property type="term" value="P:methylation"/>
    <property type="evidence" value="ECO:0007669"/>
    <property type="project" value="UniProtKB-KW"/>
</dbReference>
<evidence type="ECO:0000259" key="1">
    <source>
        <dbReference type="Pfam" id="PF08241"/>
    </source>
</evidence>
<sequence length="266" mass="29060">MASSPSYDAQGWSANLYNTSTSFVYSPAYTSAVLDLLASKPGEKIIDFGCGSGEVTIVLEEVVKRAPGGLVVAVDFSESMVEKAKAAGLEHVFVSDIQALAIPFDPDCKFDAVFSNATLHWCKRDPMGVLDSAKKVLKPGGRFVAEMGGAMNCIGIRSGLHTALRSRGHDPVPLDPWFFPSVEEYSKLLNEAGFEIKHISLTPRATPLPDGVKGWLNVFARKIFLKDFSDAEADEIIDEVTEMCRVDCMESSGAWSMMYTRLRFEA</sequence>
<proteinExistence type="predicted"/>
<dbReference type="GO" id="GO:0008757">
    <property type="term" value="F:S-adenosylmethionine-dependent methyltransferase activity"/>
    <property type="evidence" value="ECO:0007669"/>
    <property type="project" value="InterPro"/>
</dbReference>
<evidence type="ECO:0000313" key="3">
    <source>
        <dbReference type="Proteomes" id="UP001221142"/>
    </source>
</evidence>
<organism evidence="2 3">
    <name type="scientific">Roridomyces roridus</name>
    <dbReference type="NCBI Taxonomy" id="1738132"/>
    <lineage>
        <taxon>Eukaryota</taxon>
        <taxon>Fungi</taxon>
        <taxon>Dikarya</taxon>
        <taxon>Basidiomycota</taxon>
        <taxon>Agaricomycotina</taxon>
        <taxon>Agaricomycetes</taxon>
        <taxon>Agaricomycetidae</taxon>
        <taxon>Agaricales</taxon>
        <taxon>Marasmiineae</taxon>
        <taxon>Mycenaceae</taxon>
        <taxon>Roridomyces</taxon>
    </lineage>
</organism>
<reference evidence="2" key="1">
    <citation type="submission" date="2023-03" db="EMBL/GenBank/DDBJ databases">
        <title>Massive genome expansion in bonnet fungi (Mycena s.s.) driven by repeated elements and novel gene families across ecological guilds.</title>
        <authorList>
            <consortium name="Lawrence Berkeley National Laboratory"/>
            <person name="Harder C.B."/>
            <person name="Miyauchi S."/>
            <person name="Viragh M."/>
            <person name="Kuo A."/>
            <person name="Thoen E."/>
            <person name="Andreopoulos B."/>
            <person name="Lu D."/>
            <person name="Skrede I."/>
            <person name="Drula E."/>
            <person name="Henrissat B."/>
            <person name="Morin E."/>
            <person name="Kohler A."/>
            <person name="Barry K."/>
            <person name="LaButti K."/>
            <person name="Morin E."/>
            <person name="Salamov A."/>
            <person name="Lipzen A."/>
            <person name="Mereny Z."/>
            <person name="Hegedus B."/>
            <person name="Baldrian P."/>
            <person name="Stursova M."/>
            <person name="Weitz H."/>
            <person name="Taylor A."/>
            <person name="Grigoriev I.V."/>
            <person name="Nagy L.G."/>
            <person name="Martin F."/>
            <person name="Kauserud H."/>
        </authorList>
    </citation>
    <scope>NUCLEOTIDE SEQUENCE</scope>
    <source>
        <strain evidence="2">9284</strain>
    </source>
</reference>
<dbReference type="AlphaFoldDB" id="A0AAD7CDK1"/>
<dbReference type="PANTHER" id="PTHR43861">
    <property type="entry name" value="TRANS-ACONITATE 2-METHYLTRANSFERASE-RELATED"/>
    <property type="match status" value="1"/>
</dbReference>
<keyword evidence="3" id="KW-1185">Reference proteome</keyword>
<dbReference type="CDD" id="cd02440">
    <property type="entry name" value="AdoMet_MTases"/>
    <property type="match status" value="1"/>
</dbReference>
<gene>
    <name evidence="2" type="ORF">FB45DRAFT_784327</name>
</gene>
<keyword evidence="2" id="KW-0808">Transferase</keyword>
<dbReference type="Proteomes" id="UP001221142">
    <property type="component" value="Unassembled WGS sequence"/>
</dbReference>
<dbReference type="Pfam" id="PF08241">
    <property type="entry name" value="Methyltransf_11"/>
    <property type="match status" value="1"/>
</dbReference>
<comment type="caution">
    <text evidence="2">The sequence shown here is derived from an EMBL/GenBank/DDBJ whole genome shotgun (WGS) entry which is preliminary data.</text>
</comment>
<keyword evidence="2" id="KW-0489">Methyltransferase</keyword>
<dbReference type="SUPFAM" id="SSF53335">
    <property type="entry name" value="S-adenosyl-L-methionine-dependent methyltransferases"/>
    <property type="match status" value="1"/>
</dbReference>